<sequence length="97" mass="11115">MQGSNYNGEVLEDVLHLGYLIEWPAFSPNLSFLDFSLRCHMKTLTYNENPVDSSEDFSARISEAAVAIDVFDILWQSIQCLRKVFIGVGDFNFEQFL</sequence>
<dbReference type="AlphaFoldDB" id="A0A4Y2F3L0"/>
<dbReference type="Proteomes" id="UP000499080">
    <property type="component" value="Unassembled WGS sequence"/>
</dbReference>
<keyword evidence="2" id="KW-1185">Reference proteome</keyword>
<name>A0A4Y2F3L0_ARAVE</name>
<dbReference type="Gene3D" id="3.30.420.10">
    <property type="entry name" value="Ribonuclease H-like superfamily/Ribonuclease H"/>
    <property type="match status" value="1"/>
</dbReference>
<reference evidence="1 2" key="1">
    <citation type="journal article" date="2019" name="Sci. Rep.">
        <title>Orb-weaving spider Araneus ventricosus genome elucidates the spidroin gene catalogue.</title>
        <authorList>
            <person name="Kono N."/>
            <person name="Nakamura H."/>
            <person name="Ohtoshi R."/>
            <person name="Moran D.A.P."/>
            <person name="Shinohara A."/>
            <person name="Yoshida Y."/>
            <person name="Fujiwara M."/>
            <person name="Mori M."/>
            <person name="Tomita M."/>
            <person name="Arakawa K."/>
        </authorList>
    </citation>
    <scope>NUCLEOTIDE SEQUENCE [LARGE SCALE GENOMIC DNA]</scope>
</reference>
<proteinExistence type="predicted"/>
<protein>
    <recommendedName>
        <fullName evidence="3">Histone-lysine N-methyltransferase SETMAR</fullName>
    </recommendedName>
</protein>
<dbReference type="GO" id="GO:0003676">
    <property type="term" value="F:nucleic acid binding"/>
    <property type="evidence" value="ECO:0007669"/>
    <property type="project" value="InterPro"/>
</dbReference>
<organism evidence="1 2">
    <name type="scientific">Araneus ventricosus</name>
    <name type="common">Orbweaver spider</name>
    <name type="synonym">Epeira ventricosa</name>
    <dbReference type="NCBI Taxonomy" id="182803"/>
    <lineage>
        <taxon>Eukaryota</taxon>
        <taxon>Metazoa</taxon>
        <taxon>Ecdysozoa</taxon>
        <taxon>Arthropoda</taxon>
        <taxon>Chelicerata</taxon>
        <taxon>Arachnida</taxon>
        <taxon>Araneae</taxon>
        <taxon>Araneomorphae</taxon>
        <taxon>Entelegynae</taxon>
        <taxon>Araneoidea</taxon>
        <taxon>Araneidae</taxon>
        <taxon>Araneus</taxon>
    </lineage>
</organism>
<comment type="caution">
    <text evidence="1">The sequence shown here is derived from an EMBL/GenBank/DDBJ whole genome shotgun (WGS) entry which is preliminary data.</text>
</comment>
<dbReference type="InterPro" id="IPR036397">
    <property type="entry name" value="RNaseH_sf"/>
</dbReference>
<evidence type="ECO:0000313" key="1">
    <source>
        <dbReference type="EMBL" id="GBM36122.1"/>
    </source>
</evidence>
<dbReference type="EMBL" id="BGPR01000803">
    <property type="protein sequence ID" value="GBM36122.1"/>
    <property type="molecule type" value="Genomic_DNA"/>
</dbReference>
<gene>
    <name evidence="1" type="ORF">AVEN_179116_1</name>
</gene>
<accession>A0A4Y2F3L0</accession>
<evidence type="ECO:0000313" key="2">
    <source>
        <dbReference type="Proteomes" id="UP000499080"/>
    </source>
</evidence>
<evidence type="ECO:0008006" key="3">
    <source>
        <dbReference type="Google" id="ProtNLM"/>
    </source>
</evidence>